<evidence type="ECO:0000256" key="1">
    <source>
        <dbReference type="ARBA" id="ARBA00022801"/>
    </source>
</evidence>
<dbReference type="Gene3D" id="3.40.50.1820">
    <property type="entry name" value="alpha/beta hydrolase"/>
    <property type="match status" value="1"/>
</dbReference>
<feature type="domain" description="BD-FAE-like" evidence="2">
    <location>
        <begin position="66"/>
        <end position="220"/>
    </location>
</feature>
<gene>
    <name evidence="3" type="ORF">H7C19_24475</name>
</gene>
<dbReference type="PANTHER" id="PTHR48081">
    <property type="entry name" value="AB HYDROLASE SUPERFAMILY PROTEIN C4A8.06C"/>
    <property type="match status" value="1"/>
</dbReference>
<comment type="caution">
    <text evidence="3">The sequence shown here is derived from an EMBL/GenBank/DDBJ whole genome shotgun (WGS) entry which is preliminary data.</text>
</comment>
<dbReference type="InterPro" id="IPR050300">
    <property type="entry name" value="GDXG_lipolytic_enzyme"/>
</dbReference>
<organism evidence="3 4">
    <name type="scientific">Cohnella nanjingensis</name>
    <dbReference type="NCBI Taxonomy" id="1387779"/>
    <lineage>
        <taxon>Bacteria</taxon>
        <taxon>Bacillati</taxon>
        <taxon>Bacillota</taxon>
        <taxon>Bacilli</taxon>
        <taxon>Bacillales</taxon>
        <taxon>Paenibacillaceae</taxon>
        <taxon>Cohnella</taxon>
    </lineage>
</organism>
<keyword evidence="4" id="KW-1185">Reference proteome</keyword>
<proteinExistence type="predicted"/>
<evidence type="ECO:0000259" key="2">
    <source>
        <dbReference type="Pfam" id="PF20434"/>
    </source>
</evidence>
<sequence length="266" mass="28683">MEKEWLLWEQGAPYATGETDEDRPALTPYLLDGTSNAAVIVAPGGGYGMRAGHEGGPIAEWLNGIGVSAFVLRYRVAPYRHPSPLLDLQRAIRTVRSRAEEFGVDPSRIGILGFSAGGHLVTTAATRYDAGRQDAEDPIERVSSRPDLLIACYPVVTLQDPHTHEGSRLNLLGPEPDAALTELLSNELQVTADTPPTFLWHTADDAGVPVENSLLFAAALSKHQVPFDLHVYAHGRHGLGLAEADAHVNGWPATCASWLRMVGFAP</sequence>
<dbReference type="EMBL" id="JACJVP010000042">
    <property type="protein sequence ID" value="MBB6673843.1"/>
    <property type="molecule type" value="Genomic_DNA"/>
</dbReference>
<dbReference type="GO" id="GO:0016787">
    <property type="term" value="F:hydrolase activity"/>
    <property type="evidence" value="ECO:0007669"/>
    <property type="project" value="UniProtKB-KW"/>
</dbReference>
<evidence type="ECO:0000313" key="4">
    <source>
        <dbReference type="Proteomes" id="UP000547209"/>
    </source>
</evidence>
<reference evidence="3 4" key="1">
    <citation type="submission" date="2020-08" db="EMBL/GenBank/DDBJ databases">
        <title>Cohnella phylogeny.</title>
        <authorList>
            <person name="Dunlap C."/>
        </authorList>
    </citation>
    <scope>NUCLEOTIDE SEQUENCE [LARGE SCALE GENOMIC DNA]</scope>
    <source>
        <strain evidence="3 4">DSM 28246</strain>
    </source>
</reference>
<accession>A0A7X0RUL2</accession>
<dbReference type="InterPro" id="IPR049492">
    <property type="entry name" value="BD-FAE-like_dom"/>
</dbReference>
<dbReference type="PANTHER" id="PTHR48081:SF6">
    <property type="entry name" value="PEPTIDASE S9 PROLYL OLIGOPEPTIDASE CATALYTIC DOMAIN-CONTAINING PROTEIN"/>
    <property type="match status" value="1"/>
</dbReference>
<keyword evidence="1 3" id="KW-0378">Hydrolase</keyword>
<dbReference type="Proteomes" id="UP000547209">
    <property type="component" value="Unassembled WGS sequence"/>
</dbReference>
<dbReference type="Pfam" id="PF20434">
    <property type="entry name" value="BD-FAE"/>
    <property type="match status" value="1"/>
</dbReference>
<evidence type="ECO:0000313" key="3">
    <source>
        <dbReference type="EMBL" id="MBB6673843.1"/>
    </source>
</evidence>
<dbReference type="InterPro" id="IPR029058">
    <property type="entry name" value="AB_hydrolase_fold"/>
</dbReference>
<dbReference type="SUPFAM" id="SSF53474">
    <property type="entry name" value="alpha/beta-Hydrolases"/>
    <property type="match status" value="1"/>
</dbReference>
<dbReference type="RefSeq" id="WP_185671708.1">
    <property type="nucleotide sequence ID" value="NZ_JACJVP010000042.1"/>
</dbReference>
<protein>
    <submittedName>
        <fullName evidence="3">Alpha/beta hydrolase</fullName>
    </submittedName>
</protein>
<name>A0A7X0RUL2_9BACL</name>
<dbReference type="AlphaFoldDB" id="A0A7X0RUL2"/>